<sequence>MKGKIFLVLAMITGCLLLNGCFFKEVTSDMAAEPKNSIYGAWYDESNKTYLELNHDNTYTFGYGKYSTNSGGTFTVDDKQIVLKVDYAMIDGKKQMISDAEKEDMVLPYSFSLGGNLKIKTDNISLDLRSVPADGVPETTTNAISGYWLNVSVKESIQFDSSGNYTKSLENGTNEKGTYEIDGGTLKVTINGETKTFEITYENKDRFTIKTDGKTSTFERMAIDD</sequence>
<reference evidence="1" key="1">
    <citation type="submission" date="2021-11" db="EMBL/GenBank/DDBJ databases">
        <title>Isoprene-degrading acetogen.</title>
        <authorList>
            <person name="Yang Y."/>
            <person name="Jin H."/>
            <person name="Yan J."/>
        </authorList>
    </citation>
    <scope>NUCLEOTIDE SEQUENCE</scope>
    <source>
        <strain evidence="1">Berkeley</strain>
    </source>
</reference>
<dbReference type="PROSITE" id="PS51257">
    <property type="entry name" value="PROKAR_LIPOPROTEIN"/>
    <property type="match status" value="1"/>
</dbReference>
<evidence type="ECO:0008006" key="3">
    <source>
        <dbReference type="Google" id="ProtNLM"/>
    </source>
</evidence>
<keyword evidence="2" id="KW-1185">Reference proteome</keyword>
<protein>
    <recommendedName>
        <fullName evidence="3">Lipocalin-like domain-containing protein</fullName>
    </recommendedName>
</protein>
<dbReference type="RefSeq" id="WP_228880204.1">
    <property type="nucleotide sequence ID" value="NZ_CABIIK010000020.1"/>
</dbReference>
<evidence type="ECO:0000313" key="1">
    <source>
        <dbReference type="EMBL" id="UYO64405.1"/>
    </source>
</evidence>
<evidence type="ECO:0000313" key="2">
    <source>
        <dbReference type="Proteomes" id="UP001163550"/>
    </source>
</evidence>
<name>A0ABY6HIS5_9FIRM</name>
<dbReference type="EMBL" id="CP087994">
    <property type="protein sequence ID" value="UYO64405.1"/>
    <property type="molecule type" value="Genomic_DNA"/>
</dbReference>
<organism evidence="1 2">
    <name type="scientific">Acetobacterium wieringae</name>
    <dbReference type="NCBI Taxonomy" id="52694"/>
    <lineage>
        <taxon>Bacteria</taxon>
        <taxon>Bacillati</taxon>
        <taxon>Bacillota</taxon>
        <taxon>Clostridia</taxon>
        <taxon>Eubacteriales</taxon>
        <taxon>Eubacteriaceae</taxon>
        <taxon>Acetobacterium</taxon>
    </lineage>
</organism>
<gene>
    <name evidence="1" type="ORF">LNN31_08280</name>
</gene>
<proteinExistence type="predicted"/>
<accession>A0ABY6HIS5</accession>
<dbReference type="Proteomes" id="UP001163550">
    <property type="component" value="Chromosome"/>
</dbReference>